<protein>
    <submittedName>
        <fullName evidence="3">Histone H3</fullName>
    </submittedName>
    <submittedName>
        <fullName evidence="4">Histone_H3</fullName>
    </submittedName>
</protein>
<dbReference type="Proteomes" id="UP001642409">
    <property type="component" value="Unassembled WGS sequence"/>
</dbReference>
<dbReference type="GO" id="GO:0003677">
    <property type="term" value="F:DNA binding"/>
    <property type="evidence" value="ECO:0007669"/>
    <property type="project" value="InterPro"/>
</dbReference>
<dbReference type="Pfam" id="PF00125">
    <property type="entry name" value="Histone"/>
    <property type="match status" value="1"/>
</dbReference>
<dbReference type="InterPro" id="IPR000164">
    <property type="entry name" value="Histone_H3/CENP-A"/>
</dbReference>
<organism evidence="3">
    <name type="scientific">Hexamita inflata</name>
    <dbReference type="NCBI Taxonomy" id="28002"/>
    <lineage>
        <taxon>Eukaryota</taxon>
        <taxon>Metamonada</taxon>
        <taxon>Diplomonadida</taxon>
        <taxon>Hexamitidae</taxon>
        <taxon>Hexamitinae</taxon>
        <taxon>Hexamita</taxon>
    </lineage>
</organism>
<keyword evidence="5" id="KW-1185">Reference proteome</keyword>
<accession>A0AA86TUB7</accession>
<reference evidence="3" key="1">
    <citation type="submission" date="2023-06" db="EMBL/GenBank/DDBJ databases">
        <authorList>
            <person name="Kurt Z."/>
        </authorList>
    </citation>
    <scope>NUCLEOTIDE SEQUENCE</scope>
</reference>
<name>A0AA86TUB7_9EUKA</name>
<proteinExistence type="inferred from homology"/>
<dbReference type="InterPro" id="IPR007125">
    <property type="entry name" value="H2A/H2B/H3"/>
</dbReference>
<evidence type="ECO:0000313" key="3">
    <source>
        <dbReference type="EMBL" id="CAI9927372.1"/>
    </source>
</evidence>
<dbReference type="GO" id="GO:0000786">
    <property type="term" value="C:nucleosome"/>
    <property type="evidence" value="ECO:0007669"/>
    <property type="project" value="InterPro"/>
</dbReference>
<evidence type="ECO:0000256" key="1">
    <source>
        <dbReference type="ARBA" id="ARBA00010343"/>
    </source>
</evidence>
<dbReference type="GO" id="GO:0046982">
    <property type="term" value="F:protein heterodimerization activity"/>
    <property type="evidence" value="ECO:0007669"/>
    <property type="project" value="InterPro"/>
</dbReference>
<dbReference type="SMART" id="SM00428">
    <property type="entry name" value="H3"/>
    <property type="match status" value="1"/>
</dbReference>
<comment type="caution">
    <text evidence="3">The sequence shown here is derived from an EMBL/GenBank/DDBJ whole genome shotgun (WGS) entry which is preliminary data.</text>
</comment>
<dbReference type="GO" id="GO:0030527">
    <property type="term" value="F:structural constituent of chromatin"/>
    <property type="evidence" value="ECO:0007669"/>
    <property type="project" value="InterPro"/>
</dbReference>
<feature type="domain" description="Core Histone H2A/H2B/H3" evidence="2">
    <location>
        <begin position="118"/>
        <end position="200"/>
    </location>
</feature>
<evidence type="ECO:0000313" key="4">
    <source>
        <dbReference type="EMBL" id="CAL5972486.1"/>
    </source>
</evidence>
<dbReference type="SUPFAM" id="SSF47113">
    <property type="entry name" value="Histone-fold"/>
    <property type="match status" value="1"/>
</dbReference>
<dbReference type="InterPro" id="IPR009072">
    <property type="entry name" value="Histone-fold"/>
</dbReference>
<evidence type="ECO:0000313" key="5">
    <source>
        <dbReference type="Proteomes" id="UP001642409"/>
    </source>
</evidence>
<sequence length="210" mass="23836">MKEQQTFITNLNRILKRRGELRFMAIVRYHKYLKTIVLYDSPRFQMIVGHCKNGKRRFLGMEQSRTSSPPQIRMARVKHYITKSVRKTKAKESLVVSRNSVPHSRARVSSCRVSPKQLQSSPKPQAAFKHAISGSSFQKLVQSLVVECGLAYRMQRTAVDVLHSAAEALLSQILSDSQLVAQHSGRATTRASDVRLQMRIAKQSWAGCLK</sequence>
<dbReference type="Gene3D" id="1.10.20.10">
    <property type="entry name" value="Histone, subunit A"/>
    <property type="match status" value="1"/>
</dbReference>
<dbReference type="EMBL" id="CATOUU010000380">
    <property type="protein sequence ID" value="CAI9927372.1"/>
    <property type="molecule type" value="Genomic_DNA"/>
</dbReference>
<dbReference type="AlphaFoldDB" id="A0AA86TUB7"/>
<evidence type="ECO:0000259" key="2">
    <source>
        <dbReference type="Pfam" id="PF00125"/>
    </source>
</evidence>
<reference evidence="4 5" key="2">
    <citation type="submission" date="2024-07" db="EMBL/GenBank/DDBJ databases">
        <authorList>
            <person name="Akdeniz Z."/>
        </authorList>
    </citation>
    <scope>NUCLEOTIDE SEQUENCE [LARGE SCALE GENOMIC DNA]</scope>
</reference>
<dbReference type="EMBL" id="CAXDID020000003">
    <property type="protein sequence ID" value="CAL5972486.1"/>
    <property type="molecule type" value="Genomic_DNA"/>
</dbReference>
<comment type="similarity">
    <text evidence="1">Belongs to the histone H3 family.</text>
</comment>
<gene>
    <name evidence="3" type="ORF">HINF_LOCUS15017</name>
    <name evidence="4" type="ORF">HINF_LOCUS1929</name>
</gene>